<dbReference type="GO" id="GO:0032259">
    <property type="term" value="P:methylation"/>
    <property type="evidence" value="ECO:0007669"/>
    <property type="project" value="UniProtKB-KW"/>
</dbReference>
<dbReference type="InterPro" id="IPR041497">
    <property type="entry name" value="Thump-like"/>
</dbReference>
<dbReference type="SUPFAM" id="SSF53335">
    <property type="entry name" value="S-adenosyl-L-methionine-dependent methyltransferases"/>
    <property type="match status" value="1"/>
</dbReference>
<evidence type="ECO:0000313" key="6">
    <source>
        <dbReference type="EMBL" id="TKS56557.1"/>
    </source>
</evidence>
<keyword evidence="1 6" id="KW-0489">Methyltransferase</keyword>
<accession>A0A4U5TQR5</accession>
<dbReference type="OrthoDB" id="1000417at2"/>
<dbReference type="PANTHER" id="PTHR14741:SF32">
    <property type="entry name" value="TRIMETHYLGUANOSINE SYNTHASE"/>
    <property type="match status" value="1"/>
</dbReference>
<gene>
    <name evidence="6" type="ORF">FCN74_05840</name>
</gene>
<dbReference type="Pfam" id="PF05175">
    <property type="entry name" value="MTS"/>
    <property type="match status" value="1"/>
</dbReference>
<name>A0A4U5TQR5_9FLAO</name>
<comment type="caution">
    <text evidence="6">The sequence shown here is derived from an EMBL/GenBank/DDBJ whole genome shotgun (WGS) entry which is preliminary data.</text>
</comment>
<dbReference type="InterPro" id="IPR054168">
    <property type="entry name" value="PG_1098_Fer"/>
</dbReference>
<dbReference type="Proteomes" id="UP000306552">
    <property type="component" value="Unassembled WGS sequence"/>
</dbReference>
<dbReference type="Pfam" id="PF18096">
    <property type="entry name" value="Thump_like"/>
    <property type="match status" value="1"/>
</dbReference>
<evidence type="ECO:0000256" key="1">
    <source>
        <dbReference type="ARBA" id="ARBA00022603"/>
    </source>
</evidence>
<evidence type="ECO:0000259" key="5">
    <source>
        <dbReference type="Pfam" id="PF22013"/>
    </source>
</evidence>
<evidence type="ECO:0000256" key="2">
    <source>
        <dbReference type="ARBA" id="ARBA00022691"/>
    </source>
</evidence>
<organism evidence="6 7">
    <name type="scientific">Mesohalobacter halotolerans</name>
    <dbReference type="NCBI Taxonomy" id="1883405"/>
    <lineage>
        <taxon>Bacteria</taxon>
        <taxon>Pseudomonadati</taxon>
        <taxon>Bacteroidota</taxon>
        <taxon>Flavobacteriia</taxon>
        <taxon>Flavobacteriales</taxon>
        <taxon>Flavobacteriaceae</taxon>
        <taxon>Mesohalobacter</taxon>
    </lineage>
</organism>
<keyword evidence="7" id="KW-1185">Reference proteome</keyword>
<feature type="domain" description="THUMP-like" evidence="4">
    <location>
        <begin position="329"/>
        <end position="399"/>
    </location>
</feature>
<dbReference type="CDD" id="cd02440">
    <property type="entry name" value="AdoMet_MTases"/>
    <property type="match status" value="1"/>
</dbReference>
<dbReference type="Gene3D" id="1.10.10.1110">
    <property type="entry name" value="Methyltransferase PG1098, N-terminal domain"/>
    <property type="match status" value="1"/>
</dbReference>
<sequence length="400" mass="45552">MCKSAIMSVNKNILHPKIIDFIKHHENDDIPALILKGSSFKTVSIQHIAQQIKGKQIAKTKFPTLYSNEQIIYPPKLNLEQSSSEITAKYKAQFLKSDDKVIDITGGMGIDALAFAENAENVTYCEVHPKTFEYAKHNLKIQNPKIKFHLTDGIEFIRQKKTKYDLIYVDPARRNQHQSKVFRLEDASPNVLEFLDLFKSRSNRILIKTSPLLDLKYCLNKIHNISEIHIIAIKNEVKEVLLLIDFSSTKSLPILKAINLESGQPGFESQLTSANPSPSISKPKTYLYEPNAALMKSQLFGLLSLRFRLSALAKNSHLFTSDTLIEFPGRRFKIKSVFSPKSKNIKNNIPDLKSNVSCRNYPLKSEQVKAKYKLKDGGKSYTFFTTDFKNQKIVLLCDKI</sequence>
<dbReference type="EMBL" id="SWMU01000002">
    <property type="protein sequence ID" value="TKS56557.1"/>
    <property type="molecule type" value="Genomic_DNA"/>
</dbReference>
<proteinExistence type="predicted"/>
<evidence type="ECO:0000313" key="7">
    <source>
        <dbReference type="Proteomes" id="UP000306552"/>
    </source>
</evidence>
<dbReference type="AlphaFoldDB" id="A0A4U5TQR5"/>
<dbReference type="InterPro" id="IPR029063">
    <property type="entry name" value="SAM-dependent_MTases_sf"/>
</dbReference>
<feature type="domain" description="Methyltransferase small" evidence="3">
    <location>
        <begin position="97"/>
        <end position="179"/>
    </location>
</feature>
<evidence type="ECO:0000259" key="4">
    <source>
        <dbReference type="Pfam" id="PF18096"/>
    </source>
</evidence>
<protein>
    <submittedName>
        <fullName evidence="6">Class I SAM-dependent methyltransferase</fullName>
    </submittedName>
</protein>
<reference evidence="6 7" key="1">
    <citation type="submission" date="2019-04" db="EMBL/GenBank/DDBJ databases">
        <title>Psychroflexus halotolerans sp. nov., isolated from a marine solar saltern.</title>
        <authorList>
            <person name="Feng X."/>
        </authorList>
    </citation>
    <scope>NUCLEOTIDE SEQUENCE [LARGE SCALE GENOMIC DNA]</scope>
    <source>
        <strain evidence="6 7">WDS2C27</strain>
    </source>
</reference>
<dbReference type="InterPro" id="IPR007848">
    <property type="entry name" value="Small_mtfrase_dom"/>
</dbReference>
<dbReference type="Gene3D" id="3.40.50.150">
    <property type="entry name" value="Vaccinia Virus protein VP39"/>
    <property type="match status" value="1"/>
</dbReference>
<feature type="domain" description="PG-1098 ferredoxin-like" evidence="5">
    <location>
        <begin position="286"/>
        <end position="328"/>
    </location>
</feature>
<evidence type="ECO:0000259" key="3">
    <source>
        <dbReference type="Pfam" id="PF05175"/>
    </source>
</evidence>
<dbReference type="PANTHER" id="PTHR14741">
    <property type="entry name" value="S-ADENOSYLMETHIONINE-DEPENDENT METHYLTRANSFERASE RELATED"/>
    <property type="match status" value="1"/>
</dbReference>
<keyword evidence="6" id="KW-0808">Transferase</keyword>
<dbReference type="Pfam" id="PF22013">
    <property type="entry name" value="PG_1098_Fer"/>
    <property type="match status" value="1"/>
</dbReference>
<dbReference type="GO" id="GO:0008168">
    <property type="term" value="F:methyltransferase activity"/>
    <property type="evidence" value="ECO:0007669"/>
    <property type="project" value="UniProtKB-KW"/>
</dbReference>
<keyword evidence="2" id="KW-0949">S-adenosyl-L-methionine</keyword>